<dbReference type="Proteomes" id="UP000552045">
    <property type="component" value="Unassembled WGS sequence"/>
</dbReference>
<keyword evidence="14" id="KW-1185">Reference proteome</keyword>
<evidence type="ECO:0000256" key="4">
    <source>
        <dbReference type="ARBA" id="ARBA00022692"/>
    </source>
</evidence>
<evidence type="ECO:0000256" key="1">
    <source>
        <dbReference type="ARBA" id="ARBA00004651"/>
    </source>
</evidence>
<keyword evidence="6 13" id="KW-0067">ATP-binding</keyword>
<dbReference type="Gene3D" id="1.20.1560.10">
    <property type="entry name" value="ABC transporter type 1, transmembrane domain"/>
    <property type="match status" value="1"/>
</dbReference>
<dbReference type="InterPro" id="IPR036640">
    <property type="entry name" value="ABC1_TM_sf"/>
</dbReference>
<dbReference type="InterPro" id="IPR003439">
    <property type="entry name" value="ABC_transporter-like_ATP-bd"/>
</dbReference>
<evidence type="ECO:0000256" key="9">
    <source>
        <dbReference type="ARBA" id="ARBA00061644"/>
    </source>
</evidence>
<evidence type="ECO:0000256" key="3">
    <source>
        <dbReference type="ARBA" id="ARBA00022475"/>
    </source>
</evidence>
<evidence type="ECO:0000256" key="8">
    <source>
        <dbReference type="ARBA" id="ARBA00023136"/>
    </source>
</evidence>
<keyword evidence="7 10" id="KW-1133">Transmembrane helix</keyword>
<keyword evidence="4 10" id="KW-0812">Transmembrane</keyword>
<comment type="similarity">
    <text evidence="9">Belongs to the ABC transporter superfamily. Lipid exporter (TC 3.A.1.106) family.</text>
</comment>
<gene>
    <name evidence="13" type="ORF">BKA02_000625</name>
</gene>
<dbReference type="AlphaFoldDB" id="A0A7Y9EV06"/>
<keyword evidence="2" id="KW-0813">Transport</keyword>
<dbReference type="EMBL" id="JACCBH010000001">
    <property type="protein sequence ID" value="NYD53570.1"/>
    <property type="molecule type" value="Genomic_DNA"/>
</dbReference>
<dbReference type="SUPFAM" id="SSF90123">
    <property type="entry name" value="ABC transporter transmembrane region"/>
    <property type="match status" value="1"/>
</dbReference>
<protein>
    <submittedName>
        <fullName evidence="13">ATP-binding cassette subfamily B protein IrtB</fullName>
        <ecNumber evidence="13">3.6.3.-</ecNumber>
    </submittedName>
</protein>
<dbReference type="GO" id="GO:0140359">
    <property type="term" value="F:ABC-type transporter activity"/>
    <property type="evidence" value="ECO:0007669"/>
    <property type="project" value="InterPro"/>
</dbReference>
<name>A0A7Y9EV06_9MICO</name>
<feature type="transmembrane region" description="Helical" evidence="10">
    <location>
        <begin position="156"/>
        <end position="174"/>
    </location>
</feature>
<dbReference type="GO" id="GO:0005886">
    <property type="term" value="C:plasma membrane"/>
    <property type="evidence" value="ECO:0007669"/>
    <property type="project" value="UniProtKB-SubCell"/>
</dbReference>
<dbReference type="InterPro" id="IPR011527">
    <property type="entry name" value="ABC1_TM_dom"/>
</dbReference>
<dbReference type="SMART" id="SM00382">
    <property type="entry name" value="AAA"/>
    <property type="match status" value="1"/>
</dbReference>
<feature type="transmembrane region" description="Helical" evidence="10">
    <location>
        <begin position="242"/>
        <end position="262"/>
    </location>
</feature>
<dbReference type="GO" id="GO:0005524">
    <property type="term" value="F:ATP binding"/>
    <property type="evidence" value="ECO:0007669"/>
    <property type="project" value="UniProtKB-KW"/>
</dbReference>
<evidence type="ECO:0000256" key="5">
    <source>
        <dbReference type="ARBA" id="ARBA00022741"/>
    </source>
</evidence>
<feature type="domain" description="ABC transmembrane type-1" evidence="12">
    <location>
        <begin position="21"/>
        <end position="299"/>
    </location>
</feature>
<dbReference type="PROSITE" id="PS50893">
    <property type="entry name" value="ABC_TRANSPORTER_2"/>
    <property type="match status" value="1"/>
</dbReference>
<evidence type="ECO:0000256" key="6">
    <source>
        <dbReference type="ARBA" id="ARBA00022840"/>
    </source>
</evidence>
<dbReference type="FunFam" id="3.40.50.300:FF:000299">
    <property type="entry name" value="ABC transporter ATP-binding protein/permease"/>
    <property type="match status" value="1"/>
</dbReference>
<feature type="transmembrane region" description="Helical" evidence="10">
    <location>
        <begin position="124"/>
        <end position="150"/>
    </location>
</feature>
<accession>A0A7Y9EV06</accession>
<dbReference type="InterPro" id="IPR039421">
    <property type="entry name" value="Type_1_exporter"/>
</dbReference>
<feature type="domain" description="ABC transporter" evidence="11">
    <location>
        <begin position="349"/>
        <end position="583"/>
    </location>
</feature>
<comment type="caution">
    <text evidence="13">The sequence shown here is derived from an EMBL/GenBank/DDBJ whole genome shotgun (WGS) entry which is preliminary data.</text>
</comment>
<evidence type="ECO:0000259" key="11">
    <source>
        <dbReference type="PROSITE" id="PS50893"/>
    </source>
</evidence>
<keyword evidence="5" id="KW-0547">Nucleotide-binding</keyword>
<organism evidence="13 14">
    <name type="scientific">Microbacterium pseudoresistens</name>
    <dbReference type="NCBI Taxonomy" id="640634"/>
    <lineage>
        <taxon>Bacteria</taxon>
        <taxon>Bacillati</taxon>
        <taxon>Actinomycetota</taxon>
        <taxon>Actinomycetes</taxon>
        <taxon>Micrococcales</taxon>
        <taxon>Microbacteriaceae</taxon>
        <taxon>Microbacterium</taxon>
    </lineage>
</organism>
<dbReference type="InterPro" id="IPR017871">
    <property type="entry name" value="ABC_transporter-like_CS"/>
</dbReference>
<dbReference type="InterPro" id="IPR027417">
    <property type="entry name" value="P-loop_NTPase"/>
</dbReference>
<dbReference type="PANTHER" id="PTHR24221">
    <property type="entry name" value="ATP-BINDING CASSETTE SUB-FAMILY B"/>
    <property type="match status" value="1"/>
</dbReference>
<evidence type="ECO:0000313" key="13">
    <source>
        <dbReference type="EMBL" id="NYD53570.1"/>
    </source>
</evidence>
<sequence length="598" mass="61929">MIRTLLSLLPAKTRPTVRTYFALTVVGLVLRASGAVLLVPLVAALFGDEPATAWPWLGVLALVTVVGWAVDASAARLGFGIGFDLLDSGQRTVADRITRVRLDWFTAENTATTRQAVAATGPDLVGVVIYLVGPLLAAVLLPVVIALALLPISWPLAVAALLGVPVLLLALWGAGRLSRTADRAADAANNRLTERIVEFARTQQALRAARRVEPACSHAGAALAAQHGATMRMLLLQVPGQVVFGLASQLALLLLAGTTVVLTVRGELSVPEAIALIVVIVRYLESFTVVSELSPGIETTTGSLRRIRAVLDAPVVPAGTTPGAGVGAPRVELRGVRFGYGAGADGAGIDGTGIDGAGSEVAPVLDTLDLTLEPGTTTAIVGPSGSGKSTVLALLAGLHRPTTGSILVDGVDVSTLDADARRDLVSMVFQHSYLFDGSIRENVRVGAPSADDDAVERAAGLARVDALVERLPGGWGSRVGEAGTGLSGGERQRVSIARALLKPAPVLLVDEATSALDTENEAAVTAALTADPLPRTRVIVAHRLASIRAADRVVFLEEGRIVEDGTVDDLLAADGRFAEFWRQQDAAGGWRLGADAAA</sequence>
<dbReference type="PANTHER" id="PTHR24221:SF654">
    <property type="entry name" value="ATP-BINDING CASSETTE SUB-FAMILY B MEMBER 6"/>
    <property type="match status" value="1"/>
</dbReference>
<dbReference type="GO" id="GO:0034040">
    <property type="term" value="F:ATPase-coupled lipid transmembrane transporter activity"/>
    <property type="evidence" value="ECO:0007669"/>
    <property type="project" value="TreeGrafter"/>
</dbReference>
<proteinExistence type="inferred from homology"/>
<comment type="subcellular location">
    <subcellularLocation>
        <location evidence="1">Cell membrane</location>
        <topology evidence="1">Multi-pass membrane protein</topology>
    </subcellularLocation>
</comment>
<evidence type="ECO:0000256" key="10">
    <source>
        <dbReference type="SAM" id="Phobius"/>
    </source>
</evidence>
<feature type="transmembrane region" description="Helical" evidence="10">
    <location>
        <begin position="20"/>
        <end position="47"/>
    </location>
</feature>
<dbReference type="SUPFAM" id="SSF52540">
    <property type="entry name" value="P-loop containing nucleoside triphosphate hydrolases"/>
    <property type="match status" value="1"/>
</dbReference>
<evidence type="ECO:0000256" key="2">
    <source>
        <dbReference type="ARBA" id="ARBA00022448"/>
    </source>
</evidence>
<feature type="transmembrane region" description="Helical" evidence="10">
    <location>
        <begin position="53"/>
        <end position="70"/>
    </location>
</feature>
<evidence type="ECO:0000256" key="7">
    <source>
        <dbReference type="ARBA" id="ARBA00022989"/>
    </source>
</evidence>
<dbReference type="RefSeq" id="WP_179431223.1">
    <property type="nucleotide sequence ID" value="NZ_BAABLC010000005.1"/>
</dbReference>
<dbReference type="EC" id="3.6.3.-" evidence="13"/>
<dbReference type="Gene3D" id="3.40.50.300">
    <property type="entry name" value="P-loop containing nucleotide triphosphate hydrolases"/>
    <property type="match status" value="1"/>
</dbReference>
<dbReference type="InterPro" id="IPR003593">
    <property type="entry name" value="AAA+_ATPase"/>
</dbReference>
<dbReference type="PROSITE" id="PS00211">
    <property type="entry name" value="ABC_TRANSPORTER_1"/>
    <property type="match status" value="1"/>
</dbReference>
<dbReference type="PROSITE" id="PS50929">
    <property type="entry name" value="ABC_TM1F"/>
    <property type="match status" value="1"/>
</dbReference>
<keyword evidence="3" id="KW-1003">Cell membrane</keyword>
<evidence type="ECO:0000313" key="14">
    <source>
        <dbReference type="Proteomes" id="UP000552045"/>
    </source>
</evidence>
<dbReference type="Pfam" id="PF00005">
    <property type="entry name" value="ABC_tran"/>
    <property type="match status" value="1"/>
</dbReference>
<reference evidence="13 14" key="1">
    <citation type="submission" date="2020-07" db="EMBL/GenBank/DDBJ databases">
        <title>Sequencing the genomes of 1000 actinobacteria strains.</title>
        <authorList>
            <person name="Klenk H.-P."/>
        </authorList>
    </citation>
    <scope>NUCLEOTIDE SEQUENCE [LARGE SCALE GENOMIC DNA]</scope>
    <source>
        <strain evidence="13 14">DSM 22185</strain>
    </source>
</reference>
<dbReference type="GO" id="GO:0016887">
    <property type="term" value="F:ATP hydrolysis activity"/>
    <property type="evidence" value="ECO:0007669"/>
    <property type="project" value="InterPro"/>
</dbReference>
<keyword evidence="8 10" id="KW-0472">Membrane</keyword>
<keyword evidence="13" id="KW-0378">Hydrolase</keyword>
<evidence type="ECO:0000259" key="12">
    <source>
        <dbReference type="PROSITE" id="PS50929"/>
    </source>
</evidence>